<evidence type="ECO:0000313" key="10">
    <source>
        <dbReference type="EMBL" id="KAK0517607.1"/>
    </source>
</evidence>
<gene>
    <name evidence="10" type="ORF">OC842_008056</name>
</gene>
<keyword evidence="11" id="KW-1185">Reference proteome</keyword>
<evidence type="ECO:0000256" key="1">
    <source>
        <dbReference type="ARBA" id="ARBA00004141"/>
    </source>
</evidence>
<dbReference type="Gene3D" id="1.20.1740.10">
    <property type="entry name" value="Amino acid/polyamine transporter I"/>
    <property type="match status" value="1"/>
</dbReference>
<feature type="transmembrane region" description="Helical" evidence="8">
    <location>
        <begin position="139"/>
        <end position="160"/>
    </location>
</feature>
<dbReference type="InterPro" id="IPR004841">
    <property type="entry name" value="AA-permease/SLC12A_dom"/>
</dbReference>
<dbReference type="PANTHER" id="PTHR43341:SF20">
    <property type="entry name" value="AAT FAMILY AMINO ACID TRANSPORTER"/>
    <property type="match status" value="1"/>
</dbReference>
<evidence type="ECO:0000256" key="8">
    <source>
        <dbReference type="SAM" id="Phobius"/>
    </source>
</evidence>
<evidence type="ECO:0000313" key="11">
    <source>
        <dbReference type="Proteomes" id="UP001176521"/>
    </source>
</evidence>
<name>A0AAN6G2P7_9BASI</name>
<comment type="caution">
    <text evidence="10">The sequence shown here is derived from an EMBL/GenBank/DDBJ whole genome shotgun (WGS) entry which is preliminary data.</text>
</comment>
<evidence type="ECO:0000256" key="7">
    <source>
        <dbReference type="SAM" id="MobiDB-lite"/>
    </source>
</evidence>
<reference evidence="10" key="1">
    <citation type="journal article" date="2023" name="PhytoFront">
        <title>Draft Genome Resources of Seven Strains of Tilletia horrida, Causal Agent of Kernel Smut of Rice.</title>
        <authorList>
            <person name="Khanal S."/>
            <person name="Antony Babu S."/>
            <person name="Zhou X.G."/>
        </authorList>
    </citation>
    <scope>NUCLEOTIDE SEQUENCE</scope>
    <source>
        <strain evidence="10">TX3</strain>
    </source>
</reference>
<dbReference type="AlphaFoldDB" id="A0AAN6G2P7"/>
<feature type="non-terminal residue" evidence="10">
    <location>
        <position position="1"/>
    </location>
</feature>
<keyword evidence="4" id="KW-0029">Amino-acid transport</keyword>
<dbReference type="GO" id="GO:0016020">
    <property type="term" value="C:membrane"/>
    <property type="evidence" value="ECO:0007669"/>
    <property type="project" value="UniProtKB-SubCell"/>
</dbReference>
<organism evidence="10 11">
    <name type="scientific">Tilletia horrida</name>
    <dbReference type="NCBI Taxonomy" id="155126"/>
    <lineage>
        <taxon>Eukaryota</taxon>
        <taxon>Fungi</taxon>
        <taxon>Dikarya</taxon>
        <taxon>Basidiomycota</taxon>
        <taxon>Ustilaginomycotina</taxon>
        <taxon>Exobasidiomycetes</taxon>
        <taxon>Tilletiales</taxon>
        <taxon>Tilletiaceae</taxon>
        <taxon>Tilletia</taxon>
    </lineage>
</organism>
<dbReference type="PROSITE" id="PS00218">
    <property type="entry name" value="AMINO_ACID_PERMEASE_1"/>
    <property type="match status" value="1"/>
</dbReference>
<keyword evidence="5 8" id="KW-1133">Transmembrane helix</keyword>
<evidence type="ECO:0000256" key="4">
    <source>
        <dbReference type="ARBA" id="ARBA00022970"/>
    </source>
</evidence>
<feature type="compositionally biased region" description="Basic and acidic residues" evidence="7">
    <location>
        <begin position="9"/>
        <end position="18"/>
    </location>
</feature>
<dbReference type="PANTHER" id="PTHR43341">
    <property type="entry name" value="AMINO ACID PERMEASE"/>
    <property type="match status" value="1"/>
</dbReference>
<dbReference type="InterPro" id="IPR050524">
    <property type="entry name" value="APC_YAT"/>
</dbReference>
<comment type="subcellular location">
    <subcellularLocation>
        <location evidence="1">Membrane</location>
        <topology evidence="1">Multi-pass membrane protein</topology>
    </subcellularLocation>
</comment>
<feature type="transmembrane region" description="Helical" evidence="8">
    <location>
        <begin position="166"/>
        <end position="187"/>
    </location>
</feature>
<evidence type="ECO:0000256" key="6">
    <source>
        <dbReference type="ARBA" id="ARBA00023136"/>
    </source>
</evidence>
<feature type="domain" description="Amino acid permease/ SLC12A" evidence="9">
    <location>
        <begin position="57"/>
        <end position="231"/>
    </location>
</feature>
<keyword evidence="2" id="KW-0813">Transport</keyword>
<evidence type="ECO:0000256" key="5">
    <source>
        <dbReference type="ARBA" id="ARBA00022989"/>
    </source>
</evidence>
<accession>A0AAN6G2P7</accession>
<feature type="transmembrane region" description="Helical" evidence="8">
    <location>
        <begin position="85"/>
        <end position="105"/>
    </location>
</feature>
<dbReference type="EMBL" id="JAPDMQ010001749">
    <property type="protein sequence ID" value="KAK0517607.1"/>
    <property type="molecule type" value="Genomic_DNA"/>
</dbReference>
<feature type="transmembrane region" description="Helical" evidence="8">
    <location>
        <begin position="58"/>
        <end position="79"/>
    </location>
</feature>
<evidence type="ECO:0000259" key="9">
    <source>
        <dbReference type="Pfam" id="PF00324"/>
    </source>
</evidence>
<feature type="region of interest" description="Disordered" evidence="7">
    <location>
        <begin position="1"/>
        <end position="24"/>
    </location>
</feature>
<protein>
    <recommendedName>
        <fullName evidence="9">Amino acid permease/ SLC12A domain-containing protein</fullName>
    </recommendedName>
</protein>
<sequence length="233" mass="25216">IGPEMSYSPDEKAGDYKGGRASPKEGTLVDEVTYGEDLNAFGQRSNEQLAPALTNRHLAMISIGGVIGTGLFLGTAGSLARGGPLGLWLGYILMGSICYAMMMCLGEMISYLPIPGGHIKLAERFCDPALGFAMGWNYFYNWAIVLPAELAAAATLIGFWSDLNPAIWISICLVVVIVINFLGARAYGETEFWFCSIKVITIVGLLILSFLLDVGAVGERRGFRYWKNPGPFV</sequence>
<feature type="transmembrane region" description="Helical" evidence="8">
    <location>
        <begin position="199"/>
        <end position="218"/>
    </location>
</feature>
<keyword evidence="6 8" id="KW-0472">Membrane</keyword>
<keyword evidence="3 8" id="KW-0812">Transmembrane</keyword>
<evidence type="ECO:0000256" key="2">
    <source>
        <dbReference type="ARBA" id="ARBA00022448"/>
    </source>
</evidence>
<dbReference type="GO" id="GO:0015171">
    <property type="term" value="F:amino acid transmembrane transporter activity"/>
    <property type="evidence" value="ECO:0007669"/>
    <property type="project" value="TreeGrafter"/>
</dbReference>
<proteinExistence type="predicted"/>
<evidence type="ECO:0000256" key="3">
    <source>
        <dbReference type="ARBA" id="ARBA00022692"/>
    </source>
</evidence>
<dbReference type="Proteomes" id="UP001176521">
    <property type="component" value="Unassembled WGS sequence"/>
</dbReference>
<dbReference type="Pfam" id="PF00324">
    <property type="entry name" value="AA_permease"/>
    <property type="match status" value="1"/>
</dbReference>
<feature type="non-terminal residue" evidence="10">
    <location>
        <position position="233"/>
    </location>
</feature>
<dbReference type="InterPro" id="IPR004840">
    <property type="entry name" value="Amino_acid_permease_CS"/>
</dbReference>